<reference evidence="3 4" key="1">
    <citation type="submission" date="2019-07" db="EMBL/GenBank/DDBJ databases">
        <title>Genomic Encyclopedia of Type Strains, Phase III (KMG-III): the genomes of soil and plant-associated and newly described type strains.</title>
        <authorList>
            <person name="Whitman W."/>
        </authorList>
    </citation>
    <scope>NUCLEOTIDE SEQUENCE [LARGE SCALE GENOMIC DNA]</scope>
    <source>
        <strain evidence="3 4">BL24</strain>
    </source>
</reference>
<sequence>MYIFLALMSGVLLIFALLTVSLHMKINRTRKALRQTYGYSRVRKSKKRRNDHDVFWMGGGVSDTGSDRSGSDGGSSCGSGSDGGGGSSCGGGCGGGGGGD</sequence>
<comment type="caution">
    <text evidence="3">The sequence shown here is derived from an EMBL/GenBank/DDBJ whole genome shotgun (WGS) entry which is preliminary data.</text>
</comment>
<dbReference type="AlphaFoldDB" id="A0A5S5BZ47"/>
<keyword evidence="2" id="KW-0472">Membrane</keyword>
<feature type="transmembrane region" description="Helical" evidence="2">
    <location>
        <begin position="6"/>
        <end position="24"/>
    </location>
</feature>
<accession>A0A5S5BZ47</accession>
<dbReference type="RefSeq" id="WP_148931080.1">
    <property type="nucleotide sequence ID" value="NZ_VNHS01000008.1"/>
</dbReference>
<evidence type="ECO:0000256" key="2">
    <source>
        <dbReference type="SAM" id="Phobius"/>
    </source>
</evidence>
<proteinExistence type="predicted"/>
<gene>
    <name evidence="3" type="ORF">BCM02_108105</name>
</gene>
<organism evidence="3 4">
    <name type="scientific">Paenibacillus methanolicus</name>
    <dbReference type="NCBI Taxonomy" id="582686"/>
    <lineage>
        <taxon>Bacteria</taxon>
        <taxon>Bacillati</taxon>
        <taxon>Bacillota</taxon>
        <taxon>Bacilli</taxon>
        <taxon>Bacillales</taxon>
        <taxon>Paenibacillaceae</taxon>
        <taxon>Paenibacillus</taxon>
    </lineage>
</organism>
<keyword evidence="4" id="KW-1185">Reference proteome</keyword>
<evidence type="ECO:0000313" key="4">
    <source>
        <dbReference type="Proteomes" id="UP000323257"/>
    </source>
</evidence>
<dbReference type="EMBL" id="VNHS01000008">
    <property type="protein sequence ID" value="TYP72451.1"/>
    <property type="molecule type" value="Genomic_DNA"/>
</dbReference>
<keyword evidence="2" id="KW-0812">Transmembrane</keyword>
<name>A0A5S5BZ47_9BACL</name>
<evidence type="ECO:0000313" key="3">
    <source>
        <dbReference type="EMBL" id="TYP72451.1"/>
    </source>
</evidence>
<protein>
    <submittedName>
        <fullName evidence="3">Uncharacterized protein</fullName>
    </submittedName>
</protein>
<keyword evidence="2" id="KW-1133">Transmembrane helix</keyword>
<dbReference type="Proteomes" id="UP000323257">
    <property type="component" value="Unassembled WGS sequence"/>
</dbReference>
<feature type="region of interest" description="Disordered" evidence="1">
    <location>
        <begin position="42"/>
        <end position="100"/>
    </location>
</feature>
<feature type="compositionally biased region" description="Gly residues" evidence="1">
    <location>
        <begin position="71"/>
        <end position="100"/>
    </location>
</feature>
<evidence type="ECO:0000256" key="1">
    <source>
        <dbReference type="SAM" id="MobiDB-lite"/>
    </source>
</evidence>